<accession>A0A9P5E364</accession>
<gene>
    <name evidence="9" type="ORF">FAGAP_12105</name>
</gene>
<keyword evidence="4 5" id="KW-0408">Iron</keyword>
<dbReference type="PANTHER" id="PTHR24305:SF103">
    <property type="entry name" value="P450, PUTATIVE (EUROFUNG)-RELATED"/>
    <property type="match status" value="1"/>
</dbReference>
<feature type="binding site" description="axial binding residue" evidence="5">
    <location>
        <position position="411"/>
    </location>
    <ligand>
        <name>heme</name>
        <dbReference type="ChEBI" id="CHEBI:30413"/>
    </ligand>
    <ligandPart>
        <name>Fe</name>
        <dbReference type="ChEBI" id="CHEBI:18248"/>
    </ligandPart>
</feature>
<feature type="domain" description="CHAT" evidence="8">
    <location>
        <begin position="461"/>
        <end position="635"/>
    </location>
</feature>
<evidence type="ECO:0000256" key="7">
    <source>
        <dbReference type="SAM" id="Phobius"/>
    </source>
</evidence>
<dbReference type="InterPro" id="IPR017972">
    <property type="entry name" value="Cyt_P450_CS"/>
</dbReference>
<dbReference type="SUPFAM" id="SSF48264">
    <property type="entry name" value="Cytochrome P450"/>
    <property type="match status" value="1"/>
</dbReference>
<keyword evidence="7" id="KW-0812">Transmembrane</keyword>
<dbReference type="PRINTS" id="PR00463">
    <property type="entry name" value="EP450I"/>
</dbReference>
<dbReference type="PANTHER" id="PTHR24305">
    <property type="entry name" value="CYTOCHROME P450"/>
    <property type="match status" value="1"/>
</dbReference>
<keyword evidence="10" id="KW-1185">Reference proteome</keyword>
<keyword evidence="2 5" id="KW-0349">Heme</keyword>
<protein>
    <submittedName>
        <fullName evidence="9">Benzoate 4-monooxygenase</fullName>
    </submittedName>
</protein>
<dbReference type="GO" id="GO:0016705">
    <property type="term" value="F:oxidoreductase activity, acting on paired donors, with incorporation or reduction of molecular oxygen"/>
    <property type="evidence" value="ECO:0007669"/>
    <property type="project" value="InterPro"/>
</dbReference>
<feature type="transmembrane region" description="Helical" evidence="7">
    <location>
        <begin position="12"/>
        <end position="35"/>
    </location>
</feature>
<evidence type="ECO:0000259" key="8">
    <source>
        <dbReference type="Pfam" id="PF12770"/>
    </source>
</evidence>
<evidence type="ECO:0000256" key="2">
    <source>
        <dbReference type="ARBA" id="ARBA00022617"/>
    </source>
</evidence>
<proteinExistence type="inferred from homology"/>
<dbReference type="EMBL" id="LUFC02001228">
    <property type="protein sequence ID" value="KAF4480165.1"/>
    <property type="molecule type" value="Genomic_DNA"/>
</dbReference>
<evidence type="ECO:0000313" key="10">
    <source>
        <dbReference type="Proteomes" id="UP000737391"/>
    </source>
</evidence>
<dbReference type="GO" id="GO:0004497">
    <property type="term" value="F:monooxygenase activity"/>
    <property type="evidence" value="ECO:0007669"/>
    <property type="project" value="UniProtKB-KW"/>
</dbReference>
<keyword evidence="7" id="KW-0472">Membrane</keyword>
<keyword evidence="6" id="KW-0503">Monooxygenase</keyword>
<dbReference type="OrthoDB" id="1470350at2759"/>
<dbReference type="Pfam" id="PF00067">
    <property type="entry name" value="p450"/>
    <property type="match status" value="2"/>
</dbReference>
<organism evidence="9 10">
    <name type="scientific">Fusarium agapanthi</name>
    <dbReference type="NCBI Taxonomy" id="1803897"/>
    <lineage>
        <taxon>Eukaryota</taxon>
        <taxon>Fungi</taxon>
        <taxon>Dikarya</taxon>
        <taxon>Ascomycota</taxon>
        <taxon>Pezizomycotina</taxon>
        <taxon>Sordariomycetes</taxon>
        <taxon>Hypocreomycetidae</taxon>
        <taxon>Hypocreales</taxon>
        <taxon>Nectriaceae</taxon>
        <taxon>Fusarium</taxon>
        <taxon>Fusarium fujikuroi species complex</taxon>
    </lineage>
</organism>
<dbReference type="PROSITE" id="PS00086">
    <property type="entry name" value="CYTOCHROME_P450"/>
    <property type="match status" value="1"/>
</dbReference>
<evidence type="ECO:0000256" key="1">
    <source>
        <dbReference type="ARBA" id="ARBA00001971"/>
    </source>
</evidence>
<dbReference type="GO" id="GO:0020037">
    <property type="term" value="F:heme binding"/>
    <property type="evidence" value="ECO:0007669"/>
    <property type="project" value="InterPro"/>
</dbReference>
<sequence>MSLEIESFIIWALSLPMLLQTSTLVGVLVLGYIVYYRYLHPLAKYPDTPLTSVTNLWKTYHLWNLRLPHTLVRLHEQYGDVLVAGPNDLSFRNSDAVNTIYKAGRLLQRRGFMMDLRLSIPTCLERKTKRRRQMAHTFSLQSIKEMEHFVDRHILKLRQNLDHFSDTKQELDLKDMIAFYVFDVLGELAFSRSFDSQDERDLARLLPINDHIYFACLIGMTPDALPWIKKVLPFIPITWLQRLFNARAQLRDLTAACVRQSIEAGPSDRKDLLSCLLVAVDPETGSKLTELDMNTEAFAMIVAWSHTTSDTLTLLFSHLPQNPETLQKVIQELDSNLSNNTGRVISYEALEIQGRQIPQKTTVFALNHVVHHNPSVWGQDHDQFIPDRFLGPHSKELQEHLSPFSTGHRMCIGKNLATMNTLKVLSTVLRNYRLEILHPEEPVDTLSIDCVASGRALLASMEKTPGSFNLPNAPKEVAAVREIWESMSITTLESKPHKQDIIGQLFQPDIFHHAGHACTDGHNPVESYLCLDVDKANCLTVSNLLDNNLQRQSPFLAYLSACGTGEMQNNDLTDEGIHLISGFQLLGFRHVIGTLWAVRDSLCVEIARLVYEELRDSGTTDRTVAQGLHNATRKLHDTWLGSRDSFHRSISGEINSGQEKAMNAGMGDVVPCDEEESWPDWIVYVHYGV</sequence>
<dbReference type="AlphaFoldDB" id="A0A9P5E364"/>
<comment type="cofactor">
    <cofactor evidence="1 5">
        <name>heme</name>
        <dbReference type="ChEBI" id="CHEBI:30413"/>
    </cofactor>
</comment>
<comment type="caution">
    <text evidence="9">The sequence shown here is derived from an EMBL/GenBank/DDBJ whole genome shotgun (WGS) entry which is preliminary data.</text>
</comment>
<dbReference type="Proteomes" id="UP000737391">
    <property type="component" value="Unassembled WGS sequence"/>
</dbReference>
<dbReference type="InterPro" id="IPR002401">
    <property type="entry name" value="Cyt_P450_E_grp-I"/>
</dbReference>
<dbReference type="InterPro" id="IPR036396">
    <property type="entry name" value="Cyt_P450_sf"/>
</dbReference>
<dbReference type="Pfam" id="PF12770">
    <property type="entry name" value="CHAT"/>
    <property type="match status" value="1"/>
</dbReference>
<evidence type="ECO:0000256" key="3">
    <source>
        <dbReference type="ARBA" id="ARBA00022723"/>
    </source>
</evidence>
<evidence type="ECO:0000256" key="5">
    <source>
        <dbReference type="PIRSR" id="PIRSR602401-1"/>
    </source>
</evidence>
<evidence type="ECO:0000256" key="4">
    <source>
        <dbReference type="ARBA" id="ARBA00023004"/>
    </source>
</evidence>
<dbReference type="InterPro" id="IPR050121">
    <property type="entry name" value="Cytochrome_P450_monoxygenase"/>
</dbReference>
<name>A0A9P5E364_9HYPO</name>
<dbReference type="GO" id="GO:0005506">
    <property type="term" value="F:iron ion binding"/>
    <property type="evidence" value="ECO:0007669"/>
    <property type="project" value="InterPro"/>
</dbReference>
<keyword evidence="7" id="KW-1133">Transmembrane helix</keyword>
<keyword evidence="3 5" id="KW-0479">Metal-binding</keyword>
<dbReference type="InterPro" id="IPR001128">
    <property type="entry name" value="Cyt_P450"/>
</dbReference>
<reference evidence="9" key="1">
    <citation type="submission" date="2020-01" db="EMBL/GenBank/DDBJ databases">
        <title>Identification and distribution of gene clusters putatively required for synthesis of sphingolipid metabolism inhibitors in phylogenetically diverse species of the filamentous fungus Fusarium.</title>
        <authorList>
            <person name="Kim H.-S."/>
            <person name="Busman M."/>
            <person name="Brown D.W."/>
            <person name="Divon H."/>
            <person name="Uhlig S."/>
            <person name="Proctor R.H."/>
        </authorList>
    </citation>
    <scope>NUCLEOTIDE SEQUENCE</scope>
    <source>
        <strain evidence="9">NRRL 31653</strain>
    </source>
</reference>
<dbReference type="InterPro" id="IPR024983">
    <property type="entry name" value="CHAT_dom"/>
</dbReference>
<dbReference type="Gene3D" id="1.10.630.10">
    <property type="entry name" value="Cytochrome P450"/>
    <property type="match status" value="1"/>
</dbReference>
<evidence type="ECO:0000313" key="9">
    <source>
        <dbReference type="EMBL" id="KAF4480165.1"/>
    </source>
</evidence>
<comment type="similarity">
    <text evidence="6">Belongs to the cytochrome P450 family.</text>
</comment>
<keyword evidence="6" id="KW-0560">Oxidoreductase</keyword>
<evidence type="ECO:0000256" key="6">
    <source>
        <dbReference type="RuleBase" id="RU000461"/>
    </source>
</evidence>